<organism evidence="2 3">
    <name type="scientific">Flavobacterium zepuense</name>
    <dbReference type="NCBI Taxonomy" id="2593302"/>
    <lineage>
        <taxon>Bacteria</taxon>
        <taxon>Pseudomonadati</taxon>
        <taxon>Bacteroidota</taxon>
        <taxon>Flavobacteriia</taxon>
        <taxon>Flavobacteriales</taxon>
        <taxon>Flavobacteriaceae</taxon>
        <taxon>Flavobacterium</taxon>
    </lineage>
</organism>
<name>A0A552V822_9FLAO</name>
<dbReference type="OrthoDB" id="1369845at2"/>
<dbReference type="RefSeq" id="WP_143372100.1">
    <property type="nucleotide sequence ID" value="NZ_VJVZ01000002.1"/>
</dbReference>
<feature type="signal peptide" evidence="1">
    <location>
        <begin position="1"/>
        <end position="22"/>
    </location>
</feature>
<proteinExistence type="predicted"/>
<keyword evidence="1" id="KW-0732">Signal</keyword>
<evidence type="ECO:0000313" key="2">
    <source>
        <dbReference type="EMBL" id="TRW26600.1"/>
    </source>
</evidence>
<comment type="caution">
    <text evidence="2">The sequence shown here is derived from an EMBL/GenBank/DDBJ whole genome shotgun (WGS) entry which is preliminary data.</text>
</comment>
<reference evidence="2 3" key="1">
    <citation type="submission" date="2019-07" db="EMBL/GenBank/DDBJ databases">
        <title>Flavobacterium sp. nov., isolated from glacier ice.</title>
        <authorList>
            <person name="Liu Q."/>
            <person name="Xin Y.-H."/>
        </authorList>
    </citation>
    <scope>NUCLEOTIDE SEQUENCE [LARGE SCALE GENOMIC DNA]</scope>
    <source>
        <strain evidence="2 3">ZT4R6</strain>
    </source>
</reference>
<protein>
    <recommendedName>
        <fullName evidence="4">Lipocalin-like domain-containing protein</fullName>
    </recommendedName>
</protein>
<sequence>MKQLLKLSFALLGMAFIATSCGSDDDGPAVNLEHLDHRWYPVSTKFGGVTVPYDGHESCGKDYTEYLTNGTVKEVDYYDCQTDAATATGTYTAAEQTLTTTIDGETITYSIDKLDAQNFEITTTFNGADITYIFTSNP</sequence>
<dbReference type="Proteomes" id="UP000320643">
    <property type="component" value="Unassembled WGS sequence"/>
</dbReference>
<evidence type="ECO:0000256" key="1">
    <source>
        <dbReference type="SAM" id="SignalP"/>
    </source>
</evidence>
<keyword evidence="3" id="KW-1185">Reference proteome</keyword>
<evidence type="ECO:0000313" key="3">
    <source>
        <dbReference type="Proteomes" id="UP000320643"/>
    </source>
</evidence>
<evidence type="ECO:0008006" key="4">
    <source>
        <dbReference type="Google" id="ProtNLM"/>
    </source>
</evidence>
<gene>
    <name evidence="2" type="ORF">FMM05_04285</name>
</gene>
<accession>A0A552V822</accession>
<feature type="chain" id="PRO_5021766338" description="Lipocalin-like domain-containing protein" evidence="1">
    <location>
        <begin position="23"/>
        <end position="138"/>
    </location>
</feature>
<dbReference type="EMBL" id="VJVZ01000002">
    <property type="protein sequence ID" value="TRW26600.1"/>
    <property type="molecule type" value="Genomic_DNA"/>
</dbReference>
<dbReference type="PROSITE" id="PS51257">
    <property type="entry name" value="PROKAR_LIPOPROTEIN"/>
    <property type="match status" value="1"/>
</dbReference>
<dbReference type="AlphaFoldDB" id="A0A552V822"/>